<proteinExistence type="predicted"/>
<protein>
    <submittedName>
        <fullName evidence="1">Uncharacterized protein</fullName>
    </submittedName>
</protein>
<accession>A0A382G7N3</accession>
<dbReference type="EMBL" id="UINC01053549">
    <property type="protein sequence ID" value="SVB70191.1"/>
    <property type="molecule type" value="Genomic_DNA"/>
</dbReference>
<sequence>MARLKQFMLVSIGALVFSFGSVIASEKPLGSGPWTDPDVIKAAIAIDMTAEQSAAFRSTVGIFIDGVMRQSMSLIKRQKPDLKRELKRVYRKHGNRMDKNMQTVFTEEAQYARYEAYRDLLLSKMKKMGSRR</sequence>
<name>A0A382G7N3_9ZZZZ</name>
<organism evidence="1">
    <name type="scientific">marine metagenome</name>
    <dbReference type="NCBI Taxonomy" id="408172"/>
    <lineage>
        <taxon>unclassified sequences</taxon>
        <taxon>metagenomes</taxon>
        <taxon>ecological metagenomes</taxon>
    </lineage>
</organism>
<dbReference type="AlphaFoldDB" id="A0A382G7N3"/>
<gene>
    <name evidence="1" type="ORF">METZ01_LOCUS223045</name>
</gene>
<reference evidence="1" key="1">
    <citation type="submission" date="2018-05" db="EMBL/GenBank/DDBJ databases">
        <authorList>
            <person name="Lanie J.A."/>
            <person name="Ng W.-L."/>
            <person name="Kazmierczak K.M."/>
            <person name="Andrzejewski T.M."/>
            <person name="Davidsen T.M."/>
            <person name="Wayne K.J."/>
            <person name="Tettelin H."/>
            <person name="Glass J.I."/>
            <person name="Rusch D."/>
            <person name="Podicherti R."/>
            <person name="Tsui H.-C.T."/>
            <person name="Winkler M.E."/>
        </authorList>
    </citation>
    <scope>NUCLEOTIDE SEQUENCE</scope>
</reference>
<evidence type="ECO:0000313" key="1">
    <source>
        <dbReference type="EMBL" id="SVB70191.1"/>
    </source>
</evidence>